<keyword evidence="1" id="KW-1133">Transmembrane helix</keyword>
<proteinExistence type="predicted"/>
<reference evidence="2 3" key="1">
    <citation type="submission" date="2017-09" db="EMBL/GenBank/DDBJ databases">
        <title>Depth-based differentiation of microbial function through sediment-hosted aquifers and enrichment of novel symbionts in the deep terrestrial subsurface.</title>
        <authorList>
            <person name="Probst A.J."/>
            <person name="Ladd B."/>
            <person name="Jarett J.K."/>
            <person name="Geller-Mcgrath D.E."/>
            <person name="Sieber C.M."/>
            <person name="Emerson J.B."/>
            <person name="Anantharaman K."/>
            <person name="Thomas B.C."/>
            <person name="Malmstrom R."/>
            <person name="Stieglmeier M."/>
            <person name="Klingl A."/>
            <person name="Woyke T."/>
            <person name="Ryan C.M."/>
            <person name="Banfield J.F."/>
        </authorList>
    </citation>
    <scope>NUCLEOTIDE SEQUENCE [LARGE SCALE GENOMIC DNA]</scope>
    <source>
        <strain evidence="2">CG22_combo_CG10-13_8_21_14_all_36_13</strain>
    </source>
</reference>
<evidence type="ECO:0000256" key="1">
    <source>
        <dbReference type="SAM" id="Phobius"/>
    </source>
</evidence>
<dbReference type="EMBL" id="PCTT01000035">
    <property type="protein sequence ID" value="PIP86996.1"/>
    <property type="molecule type" value="Genomic_DNA"/>
</dbReference>
<dbReference type="Proteomes" id="UP000231143">
    <property type="component" value="Unassembled WGS sequence"/>
</dbReference>
<dbReference type="AlphaFoldDB" id="A0A2H0DXU4"/>
<keyword evidence="1" id="KW-0472">Membrane</keyword>
<organism evidence="2 3">
    <name type="scientific">Candidatus Campbellbacteria bacterium CG22_combo_CG10-13_8_21_14_all_36_13</name>
    <dbReference type="NCBI Taxonomy" id="1974529"/>
    <lineage>
        <taxon>Bacteria</taxon>
        <taxon>Candidatus Campbelliibacteriota</taxon>
    </lineage>
</organism>
<feature type="transmembrane region" description="Helical" evidence="1">
    <location>
        <begin position="32"/>
        <end position="50"/>
    </location>
</feature>
<gene>
    <name evidence="2" type="ORF">COW81_02690</name>
</gene>
<accession>A0A2H0DXU4</accession>
<keyword evidence="1" id="KW-0812">Transmembrane</keyword>
<name>A0A2H0DXU4_9BACT</name>
<evidence type="ECO:0000313" key="2">
    <source>
        <dbReference type="EMBL" id="PIP86996.1"/>
    </source>
</evidence>
<sequence length="76" mass="8418">MSAMLWGLVLIILAWSVQFFASLKNQKQIQPSFLVLYSLGSLLLVVDAFGDTGLTTNGLLQIGTLFLVLLVWFKSK</sequence>
<evidence type="ECO:0000313" key="3">
    <source>
        <dbReference type="Proteomes" id="UP000231143"/>
    </source>
</evidence>
<feature type="transmembrane region" description="Helical" evidence="1">
    <location>
        <begin position="6"/>
        <end position="23"/>
    </location>
</feature>
<protein>
    <submittedName>
        <fullName evidence="2">Uncharacterized protein</fullName>
    </submittedName>
</protein>
<comment type="caution">
    <text evidence="2">The sequence shown here is derived from an EMBL/GenBank/DDBJ whole genome shotgun (WGS) entry which is preliminary data.</text>
</comment>
<feature type="transmembrane region" description="Helical" evidence="1">
    <location>
        <begin position="56"/>
        <end position="73"/>
    </location>
</feature>